<dbReference type="Pfam" id="PF00400">
    <property type="entry name" value="WD40"/>
    <property type="match status" value="3"/>
</dbReference>
<accession>A0AAN9AUR6</accession>
<gene>
    <name evidence="5" type="ORF">V1264_007110</name>
</gene>
<evidence type="ECO:0000256" key="4">
    <source>
        <dbReference type="SAM" id="MobiDB-lite"/>
    </source>
</evidence>
<sequence length="557" mass="61108">MFNMAASMATATEIRKLRKKLRQIENLERLTRQLDEQETVKISKKYDLRERLQELLKQEENETFSSQRDPESTLSSLSSESFGEEAAQVSGKGDVSLGTRSANLNTSAGEGGNMKDKVPESHGKVVSSPVTDQPVTEEKSDKASKIAKKGNISRSDRKYWDQLSVSVCELDGHNDMVTALSVQGTTLVTASRDTTVKVWDLEKREETGSLGGHTETVTSVLIISPEETAALTGEGGDEGGKDSYIVSGSTDCTLKVWSLKTGKEVKSVYTFSPVTCLDYCYTTHLLVTASDGGKVELWDLRTAENVCSVRAHEEAVTGVKVQQNTVISSGADGLVMVHEVRARSLMRVFVSEDVKLTSGSGKVHQRMIRSLAAAGHTVVLGDDAINIKLLDWKKGVVSKLVNHVSEFASTDAVCLWDDLLFSSSYDLDHGTGYINVRAFSSREYLATLDDEEMEGTDRIVCLACTRLPSGNTVIISGGPQLKLWELIPPGQSAPESSDEKWVIVTQFLPELSRPAQDSEAESEADDTDDDDANDDYREKRKEDGDYDEETKSWCTIV</sequence>
<reference evidence="5 6" key="1">
    <citation type="submission" date="2024-02" db="EMBL/GenBank/DDBJ databases">
        <title>Chromosome-scale genome assembly of the rough periwinkle Littorina saxatilis.</title>
        <authorList>
            <person name="De Jode A."/>
            <person name="Faria R."/>
            <person name="Formenti G."/>
            <person name="Sims Y."/>
            <person name="Smith T.P."/>
            <person name="Tracey A."/>
            <person name="Wood J.M.D."/>
            <person name="Zagrodzka Z.B."/>
            <person name="Johannesson K."/>
            <person name="Butlin R.K."/>
            <person name="Leder E.H."/>
        </authorList>
    </citation>
    <scope>NUCLEOTIDE SEQUENCE [LARGE SCALE GENOMIC DNA]</scope>
    <source>
        <strain evidence="5">Snail1</strain>
        <tissue evidence="5">Muscle</tissue>
    </source>
</reference>
<feature type="repeat" description="WD" evidence="3">
    <location>
        <begin position="243"/>
        <end position="267"/>
    </location>
</feature>
<feature type="repeat" description="WD" evidence="3">
    <location>
        <begin position="170"/>
        <end position="209"/>
    </location>
</feature>
<evidence type="ECO:0000256" key="1">
    <source>
        <dbReference type="ARBA" id="ARBA00022574"/>
    </source>
</evidence>
<dbReference type="PRINTS" id="PR00320">
    <property type="entry name" value="GPROTEINBRPT"/>
</dbReference>
<dbReference type="InterPro" id="IPR036322">
    <property type="entry name" value="WD40_repeat_dom_sf"/>
</dbReference>
<dbReference type="EMBL" id="JBAMIC010000019">
    <property type="protein sequence ID" value="KAK7093336.1"/>
    <property type="molecule type" value="Genomic_DNA"/>
</dbReference>
<evidence type="ECO:0000256" key="3">
    <source>
        <dbReference type="PROSITE-ProRule" id="PRU00221"/>
    </source>
</evidence>
<organism evidence="5 6">
    <name type="scientific">Littorina saxatilis</name>
    <dbReference type="NCBI Taxonomy" id="31220"/>
    <lineage>
        <taxon>Eukaryota</taxon>
        <taxon>Metazoa</taxon>
        <taxon>Spiralia</taxon>
        <taxon>Lophotrochozoa</taxon>
        <taxon>Mollusca</taxon>
        <taxon>Gastropoda</taxon>
        <taxon>Caenogastropoda</taxon>
        <taxon>Littorinimorpha</taxon>
        <taxon>Littorinoidea</taxon>
        <taxon>Littorinidae</taxon>
        <taxon>Littorina</taxon>
    </lineage>
</organism>
<name>A0AAN9AUR6_9CAEN</name>
<dbReference type="PROSITE" id="PS50294">
    <property type="entry name" value="WD_REPEATS_REGION"/>
    <property type="match status" value="1"/>
</dbReference>
<dbReference type="SUPFAM" id="SSF50978">
    <property type="entry name" value="WD40 repeat-like"/>
    <property type="match status" value="1"/>
</dbReference>
<keyword evidence="2" id="KW-0677">Repeat</keyword>
<dbReference type="Gene3D" id="2.130.10.10">
    <property type="entry name" value="YVTN repeat-like/Quinoprotein amine dehydrogenase"/>
    <property type="match status" value="2"/>
</dbReference>
<dbReference type="InterPro" id="IPR019775">
    <property type="entry name" value="WD40_repeat_CS"/>
</dbReference>
<feature type="region of interest" description="Disordered" evidence="4">
    <location>
        <begin position="510"/>
        <end position="557"/>
    </location>
</feature>
<feature type="compositionally biased region" description="Low complexity" evidence="4">
    <location>
        <begin position="72"/>
        <end position="81"/>
    </location>
</feature>
<feature type="repeat" description="WD" evidence="3">
    <location>
        <begin position="274"/>
        <end position="308"/>
    </location>
</feature>
<dbReference type="PANTHER" id="PTHR22847:SF722">
    <property type="entry name" value="NOVEL PROTEIN"/>
    <property type="match status" value="1"/>
</dbReference>
<dbReference type="InterPro" id="IPR020472">
    <property type="entry name" value="WD40_PAC1"/>
</dbReference>
<comment type="caution">
    <text evidence="5">The sequence shown here is derived from an EMBL/GenBank/DDBJ whole genome shotgun (WGS) entry which is preliminary data.</text>
</comment>
<feature type="compositionally biased region" description="Acidic residues" evidence="4">
    <location>
        <begin position="518"/>
        <end position="533"/>
    </location>
</feature>
<evidence type="ECO:0000256" key="2">
    <source>
        <dbReference type="ARBA" id="ARBA00022737"/>
    </source>
</evidence>
<feature type="compositionally biased region" description="Basic and acidic residues" evidence="4">
    <location>
        <begin position="113"/>
        <end position="123"/>
    </location>
</feature>
<dbReference type="PROSITE" id="PS00678">
    <property type="entry name" value="WD_REPEATS_1"/>
    <property type="match status" value="1"/>
</dbReference>
<evidence type="ECO:0000313" key="6">
    <source>
        <dbReference type="Proteomes" id="UP001374579"/>
    </source>
</evidence>
<keyword evidence="1 3" id="KW-0853">WD repeat</keyword>
<keyword evidence="6" id="KW-1185">Reference proteome</keyword>
<protein>
    <submittedName>
        <fullName evidence="5">Uncharacterized protein</fullName>
    </submittedName>
</protein>
<proteinExistence type="predicted"/>
<feature type="compositionally biased region" description="Polar residues" evidence="4">
    <location>
        <begin position="98"/>
        <end position="108"/>
    </location>
</feature>
<dbReference type="AlphaFoldDB" id="A0AAN9AUR6"/>
<dbReference type="SMART" id="SM00320">
    <property type="entry name" value="WD40"/>
    <property type="match status" value="4"/>
</dbReference>
<dbReference type="InterPro" id="IPR015943">
    <property type="entry name" value="WD40/YVTN_repeat-like_dom_sf"/>
</dbReference>
<feature type="region of interest" description="Disordered" evidence="4">
    <location>
        <begin position="58"/>
        <end position="151"/>
    </location>
</feature>
<dbReference type="PROSITE" id="PS50082">
    <property type="entry name" value="WD_REPEATS_2"/>
    <property type="match status" value="3"/>
</dbReference>
<dbReference type="PANTHER" id="PTHR22847">
    <property type="entry name" value="WD40 REPEAT PROTEIN"/>
    <property type="match status" value="1"/>
</dbReference>
<evidence type="ECO:0000313" key="5">
    <source>
        <dbReference type="EMBL" id="KAK7093336.1"/>
    </source>
</evidence>
<dbReference type="InterPro" id="IPR001680">
    <property type="entry name" value="WD40_rpt"/>
</dbReference>
<dbReference type="Proteomes" id="UP001374579">
    <property type="component" value="Unassembled WGS sequence"/>
</dbReference>
<feature type="compositionally biased region" description="Basic and acidic residues" evidence="4">
    <location>
        <begin position="534"/>
        <end position="543"/>
    </location>
</feature>